<feature type="domain" description="CBM-cenC" evidence="6">
    <location>
        <begin position="601"/>
        <end position="684"/>
    </location>
</feature>
<feature type="region of interest" description="Disordered" evidence="5">
    <location>
        <begin position="854"/>
        <end position="878"/>
    </location>
</feature>
<proteinExistence type="predicted"/>
<dbReference type="InterPro" id="IPR029476">
    <property type="entry name" value="DNase_NucA_NucB"/>
</dbReference>
<evidence type="ECO:0000256" key="2">
    <source>
        <dbReference type="ARBA" id="ARBA00022525"/>
    </source>
</evidence>
<name>A0ABW1NHW2_9ACTN</name>
<dbReference type="Gene3D" id="2.60.40.1220">
    <property type="match status" value="1"/>
</dbReference>
<feature type="domain" description="SbsA Ig-like" evidence="7">
    <location>
        <begin position="960"/>
        <end position="1057"/>
    </location>
</feature>
<feature type="compositionally biased region" description="Low complexity" evidence="5">
    <location>
        <begin position="953"/>
        <end position="962"/>
    </location>
</feature>
<dbReference type="RefSeq" id="WP_380753958.1">
    <property type="nucleotide sequence ID" value="NZ_JBHSRF010000022.1"/>
</dbReference>
<evidence type="ECO:0000256" key="4">
    <source>
        <dbReference type="ARBA" id="ARBA00022801"/>
    </source>
</evidence>
<comment type="subcellular location">
    <subcellularLocation>
        <location evidence="1">Secreted</location>
    </subcellularLocation>
</comment>
<evidence type="ECO:0000259" key="8">
    <source>
        <dbReference type="Pfam" id="PF14040"/>
    </source>
</evidence>
<feature type="domain" description="Carbohydrate-binding module family 96" evidence="9">
    <location>
        <begin position="795"/>
        <end position="915"/>
    </location>
</feature>
<dbReference type="NCBIfam" id="NF033679">
    <property type="entry name" value="DNRLRE_dom"/>
    <property type="match status" value="2"/>
</dbReference>
<feature type="region of interest" description="Disordered" evidence="5">
    <location>
        <begin position="41"/>
        <end position="73"/>
    </location>
</feature>
<dbReference type="Pfam" id="PF02018">
    <property type="entry name" value="CBM_4_9"/>
    <property type="match status" value="1"/>
</dbReference>
<dbReference type="Pfam" id="PF13205">
    <property type="entry name" value="Big_5"/>
    <property type="match status" value="1"/>
</dbReference>
<feature type="domain" description="Deoxyribonuclease NucA/NucB" evidence="8">
    <location>
        <begin position="1383"/>
        <end position="1466"/>
    </location>
</feature>
<sequence length="1469" mass="154800">MSSSENLVPPGAGGWSRRVWAGVVAGAVGASLLTGVGWEAAAAGPPPSPTPVQGVDPLDPAGPAKQEAKRLNRRVEIPAYRTETSTTYANPDGTTLYSEVHSSPIRVRRNGSWTPVDTTLVLEGGIVRPKAVQGELALSAGGDGALVKIGGEKGAASIFPAGRLPVPQLNGNSAVYASAYGAGVDLVVTATPTGFTQKIVIRQRPAGKLSVPMSVDLPKGMKYGKDAKGKAALLGGDGKTVAPVTGAQLLDAAAMARPDAGRIGDAAVAVDGGRITLKPDAAFLADPAVTYPVTLLAPLDTWTGTGIDGDTFVSTSYPNSSSNRGLDRIIAGKSNSGSVTWRGYIRFNIRGTVLEGGTVDNADLRLWNHDTNTCSDTATAGVVARRVTSDWNIANMTVNSQPPVTTSGQFATRGAYGLSCPEGEGELWYSIEPMVQAWMDGAGDYGVQLSAVSESVATNWRWYRSSEYGGYDVPAGNPRGPVLIISYTPAETLTVGREVPADQDLPDSYAEDKAYADAGNVYQDQTPPARAVPWEQAQQEAAAAGVSAEVPLIDAYIPPGLTDAELEEGAADPPRPPDPGPDPTPNPEPTYPALDQVLNANPSFEDGTAPWTVTGGTLERSVEQADDGTASAKVVPAAGATETVLRSEAGIPVRWNNMYAVTGRVHASGPVTVRYGVDWFDAAGTLAGSSVEDHELTGGSWQPVDAEEEIAPPQNAVTAQIRLTVPVDPAAPVTVYADQLKLLGPETGPPPDPGGGGSQTITLPLQSNLWIDSAGTKDTSGDTLWAGVYGSGSNRIFERSYLKFDTSALAGKTVTAAELSLYNNESYGCGTAASGIKAQQITGTWTVNGLTWGNKPASTTTGEVTARDPDGCSGGQAPSGAGWSWAVTDIVKAWAGGAANQGLMLRGVDEGSTASAYDRGYASSRSDLPGEPGPVLTVTYGDGGSGPTPTPTPTSTGGPDTTRPAVVEVTPADGAENVPSNVAVTARFSEAVTGAQVSLYDWILEEEVAGTTTMNAARTVLTFTPSEPLDGIYDVTVSGARDTANNVMTPHTWMFTTWSMLTARRAMADPAKARSAARARATADGGKAPATGPARVAAAETPDANAFRAVLPTGPTAPNDVGYTECLNDPRTKSREGYVKNRFAYCRMIKWTWRKYLGPVKISEVKGRMMYRVRPEQQSREFELTKHLFIDSVSGILADAQIAMTTLIGDPDSPGNSGACPRSAPATGATGHYTPAQWAANSQQWQITERFGSTRQNGYHRLGTCTITHASSIRNQLLFTFRSVNSDTVRCDTSPAVRWHNKQGGGCVNTNNVMALRWARNDVNPKGVSFPNMYDHVKLALTPGAVTYPLPGGRTVPDVVGPKNIPGGSPQRPITRTPYELDRKANQASAQVACTKEFASIPKAEKEGKGCDEFPFASTWEGAAYAKPRHNFSVRLIPGDENRRYGNVLQAWYYNNRMIAWDKFWVDLD</sequence>
<gene>
    <name evidence="10" type="ORF">ACFP1K_17235</name>
</gene>
<dbReference type="Proteomes" id="UP001596137">
    <property type="component" value="Unassembled WGS sequence"/>
</dbReference>
<dbReference type="InterPro" id="IPR008979">
    <property type="entry name" value="Galactose-bd-like_sf"/>
</dbReference>
<reference evidence="11" key="1">
    <citation type="journal article" date="2019" name="Int. J. Syst. Evol. Microbiol.">
        <title>The Global Catalogue of Microorganisms (GCM) 10K type strain sequencing project: providing services to taxonomists for standard genome sequencing and annotation.</title>
        <authorList>
            <consortium name="The Broad Institute Genomics Platform"/>
            <consortium name="The Broad Institute Genome Sequencing Center for Infectious Disease"/>
            <person name="Wu L."/>
            <person name="Ma J."/>
        </authorList>
    </citation>
    <scope>NUCLEOTIDE SEQUENCE [LARGE SCALE GENOMIC DNA]</scope>
    <source>
        <strain evidence="11">JCM 30346</strain>
    </source>
</reference>
<dbReference type="Pfam" id="PF14040">
    <property type="entry name" value="DNase_NucA_NucB"/>
    <property type="match status" value="1"/>
</dbReference>
<feature type="region of interest" description="Disordered" evidence="5">
    <location>
        <begin position="939"/>
        <end position="962"/>
    </location>
</feature>
<keyword evidence="4" id="KW-0378">Hydrolase</keyword>
<evidence type="ECO:0000259" key="9">
    <source>
        <dbReference type="Pfam" id="PF24517"/>
    </source>
</evidence>
<evidence type="ECO:0000256" key="3">
    <source>
        <dbReference type="ARBA" id="ARBA00022729"/>
    </source>
</evidence>
<evidence type="ECO:0000256" key="5">
    <source>
        <dbReference type="SAM" id="MobiDB-lite"/>
    </source>
</evidence>
<dbReference type="Gene3D" id="2.60.120.260">
    <property type="entry name" value="Galactose-binding domain-like"/>
    <property type="match status" value="1"/>
</dbReference>
<feature type="compositionally biased region" description="Pro residues" evidence="5">
    <location>
        <begin position="573"/>
        <end position="590"/>
    </location>
</feature>
<evidence type="ECO:0000259" key="7">
    <source>
        <dbReference type="Pfam" id="PF13205"/>
    </source>
</evidence>
<feature type="domain" description="Carbohydrate-binding module family 96" evidence="9">
    <location>
        <begin position="309"/>
        <end position="406"/>
    </location>
</feature>
<dbReference type="InterPro" id="IPR055372">
    <property type="entry name" value="CBM96"/>
</dbReference>
<dbReference type="InterPro" id="IPR032812">
    <property type="entry name" value="SbsA_Ig"/>
</dbReference>
<dbReference type="InterPro" id="IPR003305">
    <property type="entry name" value="CenC_carb-bd"/>
</dbReference>
<accession>A0ABW1NHW2</accession>
<feature type="compositionally biased region" description="Polar residues" evidence="5">
    <location>
        <begin position="854"/>
        <end position="863"/>
    </location>
</feature>
<dbReference type="SUPFAM" id="SSF49785">
    <property type="entry name" value="Galactose-binding domain-like"/>
    <property type="match status" value="1"/>
</dbReference>
<evidence type="ECO:0000256" key="1">
    <source>
        <dbReference type="ARBA" id="ARBA00004613"/>
    </source>
</evidence>
<dbReference type="EMBL" id="JBHSRF010000022">
    <property type="protein sequence ID" value="MFC6082918.1"/>
    <property type="molecule type" value="Genomic_DNA"/>
</dbReference>
<comment type="caution">
    <text evidence="10">The sequence shown here is derived from an EMBL/GenBank/DDBJ whole genome shotgun (WGS) entry which is preliminary data.</text>
</comment>
<evidence type="ECO:0000259" key="6">
    <source>
        <dbReference type="Pfam" id="PF02018"/>
    </source>
</evidence>
<evidence type="ECO:0000313" key="11">
    <source>
        <dbReference type="Proteomes" id="UP001596137"/>
    </source>
</evidence>
<protein>
    <submittedName>
        <fullName evidence="10">DNRLRE domain-containing protein</fullName>
    </submittedName>
</protein>
<organism evidence="10 11">
    <name type="scientific">Sphaerisporangium aureirubrum</name>
    <dbReference type="NCBI Taxonomy" id="1544736"/>
    <lineage>
        <taxon>Bacteria</taxon>
        <taxon>Bacillati</taxon>
        <taxon>Actinomycetota</taxon>
        <taxon>Actinomycetes</taxon>
        <taxon>Streptosporangiales</taxon>
        <taxon>Streptosporangiaceae</taxon>
        <taxon>Sphaerisporangium</taxon>
    </lineage>
</organism>
<feature type="region of interest" description="Disordered" evidence="5">
    <location>
        <begin position="565"/>
        <end position="595"/>
    </location>
</feature>
<evidence type="ECO:0000313" key="10">
    <source>
        <dbReference type="EMBL" id="MFC6082918.1"/>
    </source>
</evidence>
<dbReference type="Pfam" id="PF24517">
    <property type="entry name" value="CBM96"/>
    <property type="match status" value="2"/>
</dbReference>
<keyword evidence="2" id="KW-0964">Secreted</keyword>
<dbReference type="InterPro" id="IPR014755">
    <property type="entry name" value="Cu-Rt/internalin_Ig-like"/>
</dbReference>
<keyword evidence="11" id="KW-1185">Reference proteome</keyword>
<keyword evidence="3" id="KW-0732">Signal</keyword>